<evidence type="ECO:0000256" key="5">
    <source>
        <dbReference type="ARBA" id="ARBA00023004"/>
    </source>
</evidence>
<dbReference type="InterPro" id="IPR014349">
    <property type="entry name" value="Rieske_Fe-S_prot"/>
</dbReference>
<protein>
    <recommendedName>
        <fullName evidence="2">Cytochrome bc1 complex Rieske iron-sulfur subunit</fullName>
    </recommendedName>
    <alternativeName>
        <fullName evidence="8">Cytochrome bc1 reductase complex subunit QcrA</fullName>
    </alternativeName>
</protein>
<dbReference type="InterPro" id="IPR006311">
    <property type="entry name" value="TAT_signal"/>
</dbReference>
<dbReference type="CDD" id="cd03467">
    <property type="entry name" value="Rieske"/>
    <property type="match status" value="1"/>
</dbReference>
<feature type="domain" description="Rieske" evidence="10">
    <location>
        <begin position="61"/>
        <end position="153"/>
    </location>
</feature>
<keyword evidence="4" id="KW-0479">Metal-binding</keyword>
<dbReference type="SUPFAM" id="SSF50022">
    <property type="entry name" value="ISP domain"/>
    <property type="match status" value="1"/>
</dbReference>
<accession>A0A1I3QI11</accession>
<keyword evidence="7" id="KW-1015">Disulfide bond</keyword>
<dbReference type="GO" id="GO:0051213">
    <property type="term" value="F:dioxygenase activity"/>
    <property type="evidence" value="ECO:0007669"/>
    <property type="project" value="UniProtKB-KW"/>
</dbReference>
<gene>
    <name evidence="11" type="ORF">SAMN05216275_10825</name>
</gene>
<keyword evidence="6" id="KW-0411">Iron-sulfur</keyword>
<evidence type="ECO:0000313" key="12">
    <source>
        <dbReference type="Proteomes" id="UP000199111"/>
    </source>
</evidence>
<organism evidence="11 12">
    <name type="scientific">Streptosporangium canum</name>
    <dbReference type="NCBI Taxonomy" id="324952"/>
    <lineage>
        <taxon>Bacteria</taxon>
        <taxon>Bacillati</taxon>
        <taxon>Actinomycetota</taxon>
        <taxon>Actinomycetes</taxon>
        <taxon>Streptosporangiales</taxon>
        <taxon>Streptosporangiaceae</taxon>
        <taxon>Streptosporangium</taxon>
    </lineage>
</organism>
<dbReference type="GO" id="GO:0016020">
    <property type="term" value="C:membrane"/>
    <property type="evidence" value="ECO:0007669"/>
    <property type="project" value="InterPro"/>
</dbReference>
<comment type="function">
    <text evidence="1">Iron-sulfur subunit of the cytochrome bc1 complex, an essential component of the respiratory electron transport chain required for ATP synthesis. The bc1 complex catalyzes the oxidation of menaquinol and the reduction of cytochrome c in the respiratory chain. The bc1 complex operates through a Q-cycle mechanism that couples electron transfer to generation of the proton gradient that drives ATP synthesis.</text>
</comment>
<comment type="cofactor">
    <cofactor evidence="9">
        <name>[2Fe-2S] cluster</name>
        <dbReference type="ChEBI" id="CHEBI:190135"/>
    </cofactor>
</comment>
<dbReference type="RefSeq" id="WP_093887435.1">
    <property type="nucleotide sequence ID" value="NZ_FOQY01000008.1"/>
</dbReference>
<name>A0A1I3QI11_9ACTN</name>
<proteinExistence type="predicted"/>
<dbReference type="GeneID" id="96298560"/>
<dbReference type="Gene3D" id="2.102.10.10">
    <property type="entry name" value="Rieske [2Fe-2S] iron-sulphur domain"/>
    <property type="match status" value="1"/>
</dbReference>
<dbReference type="PROSITE" id="PS51257">
    <property type="entry name" value="PROKAR_LIPOPROTEIN"/>
    <property type="match status" value="1"/>
</dbReference>
<dbReference type="FunFam" id="2.102.10.10:FF:000016">
    <property type="entry name" value="Nitrite reductase/ring-hydroxylating ferredoxin subunit"/>
    <property type="match status" value="1"/>
</dbReference>
<dbReference type="GO" id="GO:0004497">
    <property type="term" value="F:monooxygenase activity"/>
    <property type="evidence" value="ECO:0007669"/>
    <property type="project" value="UniProtKB-ARBA"/>
</dbReference>
<keyword evidence="5" id="KW-0408">Iron</keyword>
<dbReference type="InterPro" id="IPR017941">
    <property type="entry name" value="Rieske_2Fe-2S"/>
</dbReference>
<dbReference type="AlphaFoldDB" id="A0A1I3QI11"/>
<dbReference type="EMBL" id="FOQY01000008">
    <property type="protein sequence ID" value="SFJ33159.1"/>
    <property type="molecule type" value="Genomic_DNA"/>
</dbReference>
<keyword evidence="12" id="KW-1185">Reference proteome</keyword>
<evidence type="ECO:0000256" key="7">
    <source>
        <dbReference type="ARBA" id="ARBA00023157"/>
    </source>
</evidence>
<evidence type="ECO:0000256" key="6">
    <source>
        <dbReference type="ARBA" id="ARBA00023014"/>
    </source>
</evidence>
<evidence type="ECO:0000256" key="2">
    <source>
        <dbReference type="ARBA" id="ARBA00015816"/>
    </source>
</evidence>
<sequence>MTDTTRRAVMLGAGGAGMAAVLTACSGYGDPAADGASVAAAPASSAPAGSGADSGAAAGAAALTKTADIPEGGGKVFKDQKVVVTQPAAGQFKAFTSVCPHQGCDVATVSGGTINCPCHGSKFKIADGSVANGPAKKPLAEKAIKVEGDSITLA</sequence>
<evidence type="ECO:0000256" key="8">
    <source>
        <dbReference type="ARBA" id="ARBA00029586"/>
    </source>
</evidence>
<evidence type="ECO:0000256" key="1">
    <source>
        <dbReference type="ARBA" id="ARBA00002494"/>
    </source>
</evidence>
<dbReference type="PROSITE" id="PS51296">
    <property type="entry name" value="RIESKE"/>
    <property type="match status" value="1"/>
</dbReference>
<dbReference type="InterPro" id="IPR036922">
    <property type="entry name" value="Rieske_2Fe-2S_sf"/>
</dbReference>
<evidence type="ECO:0000256" key="3">
    <source>
        <dbReference type="ARBA" id="ARBA00022714"/>
    </source>
</evidence>
<evidence type="ECO:0000256" key="4">
    <source>
        <dbReference type="ARBA" id="ARBA00022723"/>
    </source>
</evidence>
<dbReference type="Pfam" id="PF00355">
    <property type="entry name" value="Rieske"/>
    <property type="match status" value="1"/>
</dbReference>
<keyword evidence="11" id="KW-0223">Dioxygenase</keyword>
<keyword evidence="3" id="KW-0001">2Fe-2S</keyword>
<dbReference type="GO" id="GO:0046872">
    <property type="term" value="F:metal ion binding"/>
    <property type="evidence" value="ECO:0007669"/>
    <property type="project" value="UniProtKB-KW"/>
</dbReference>
<reference evidence="12" key="1">
    <citation type="submission" date="2016-10" db="EMBL/GenBank/DDBJ databases">
        <authorList>
            <person name="Varghese N."/>
            <person name="Submissions S."/>
        </authorList>
    </citation>
    <scope>NUCLEOTIDE SEQUENCE [LARGE SCALE GENOMIC DNA]</scope>
    <source>
        <strain evidence="12">CGMCC 4.2126</strain>
    </source>
</reference>
<dbReference type="Proteomes" id="UP000199111">
    <property type="component" value="Unassembled WGS sequence"/>
</dbReference>
<dbReference type="PROSITE" id="PS51318">
    <property type="entry name" value="TAT"/>
    <property type="match status" value="1"/>
</dbReference>
<dbReference type="PANTHER" id="PTHR10134">
    <property type="entry name" value="CYTOCHROME B-C1 COMPLEX SUBUNIT RIESKE, MITOCHONDRIAL"/>
    <property type="match status" value="1"/>
</dbReference>
<evidence type="ECO:0000313" key="11">
    <source>
        <dbReference type="EMBL" id="SFJ33159.1"/>
    </source>
</evidence>
<dbReference type="GO" id="GO:0016705">
    <property type="term" value="F:oxidoreductase activity, acting on paired donors, with incorporation or reduction of molecular oxygen"/>
    <property type="evidence" value="ECO:0007669"/>
    <property type="project" value="UniProtKB-ARBA"/>
</dbReference>
<evidence type="ECO:0000259" key="10">
    <source>
        <dbReference type="PROSITE" id="PS51296"/>
    </source>
</evidence>
<keyword evidence="11" id="KW-0560">Oxidoreductase</keyword>
<dbReference type="InterPro" id="IPR005805">
    <property type="entry name" value="Rieske_Fe-S_prot_C"/>
</dbReference>
<dbReference type="GO" id="GO:0051537">
    <property type="term" value="F:2 iron, 2 sulfur cluster binding"/>
    <property type="evidence" value="ECO:0007669"/>
    <property type="project" value="UniProtKB-KW"/>
</dbReference>
<evidence type="ECO:0000256" key="9">
    <source>
        <dbReference type="ARBA" id="ARBA00034078"/>
    </source>
</evidence>
<dbReference type="PRINTS" id="PR00162">
    <property type="entry name" value="RIESKE"/>
</dbReference>